<protein>
    <submittedName>
        <fullName evidence="1">2-methylisocitrate lyase</fullName>
        <ecNumber evidence="1">4.1.3.30</ecNumber>
    </submittedName>
</protein>
<reference evidence="1" key="1">
    <citation type="submission" date="2019-08" db="EMBL/GenBank/DDBJ databases">
        <authorList>
            <person name="Kucharzyk K."/>
            <person name="Murdoch R.W."/>
            <person name="Higgins S."/>
            <person name="Loffler F."/>
        </authorList>
    </citation>
    <scope>NUCLEOTIDE SEQUENCE</scope>
</reference>
<dbReference type="EC" id="4.1.3.30" evidence="1"/>
<dbReference type="PANTHER" id="PTHR42905:SF5">
    <property type="entry name" value="CARBOXYVINYL-CARBOXYPHOSPHONATE PHOSPHORYLMUTASE, CHLOROPLASTIC"/>
    <property type="match status" value="1"/>
</dbReference>
<dbReference type="Gene3D" id="3.20.20.60">
    <property type="entry name" value="Phosphoenolpyruvate-binding domains"/>
    <property type="match status" value="1"/>
</dbReference>
<proteinExistence type="predicted"/>
<organism evidence="1">
    <name type="scientific">bioreactor metagenome</name>
    <dbReference type="NCBI Taxonomy" id="1076179"/>
    <lineage>
        <taxon>unclassified sequences</taxon>
        <taxon>metagenomes</taxon>
        <taxon>ecological metagenomes</taxon>
    </lineage>
</organism>
<accession>A0A644YMP9</accession>
<dbReference type="GO" id="GO:0046421">
    <property type="term" value="F:methylisocitrate lyase activity"/>
    <property type="evidence" value="ECO:0007669"/>
    <property type="project" value="UniProtKB-EC"/>
</dbReference>
<dbReference type="PANTHER" id="PTHR42905">
    <property type="entry name" value="PHOSPHOENOLPYRUVATE CARBOXYLASE"/>
    <property type="match status" value="1"/>
</dbReference>
<dbReference type="SUPFAM" id="SSF51621">
    <property type="entry name" value="Phosphoenolpyruvate/pyruvate domain"/>
    <property type="match status" value="1"/>
</dbReference>
<dbReference type="AlphaFoldDB" id="A0A644YMP9"/>
<keyword evidence="1" id="KW-0456">Lyase</keyword>
<name>A0A644YMP9_9ZZZZ</name>
<dbReference type="InterPro" id="IPR040442">
    <property type="entry name" value="Pyrv_kinase-like_dom_sf"/>
</dbReference>
<sequence>MTALRTIPEIVETEKYCLMVPCVYDCASARAAEIAGYKAILLSGGEVGEVLGGITEDEMTEDELFFVASHICEFSPLPLIIDCGCFNPAPASVYRWSKRFAEAGAMGLLIEDEDGIEKREFLKMIKAALCACENTKCVVIARSNHKIRSEEDLDYVADLLNSAVELGAYMTMACGLNSMEKARGIAERVKGHKFYPDQNSHQGKAEVTNEELYQHGYELVSFHYMLKVALASMIEYGMKDLAAGNNIPSNEVKFYNGKDGHSAMPMFDYQAKLDKRAEYTGERIVFHVPGEDKT</sequence>
<comment type="caution">
    <text evidence="1">The sequence shown here is derived from an EMBL/GenBank/DDBJ whole genome shotgun (WGS) entry which is preliminary data.</text>
</comment>
<gene>
    <name evidence="1" type="primary">prpB_5</name>
    <name evidence="1" type="ORF">SDC9_74287</name>
</gene>
<evidence type="ECO:0000313" key="1">
    <source>
        <dbReference type="EMBL" id="MPM27773.1"/>
    </source>
</evidence>
<dbReference type="InterPro" id="IPR015813">
    <property type="entry name" value="Pyrv/PenolPyrv_kinase-like_dom"/>
</dbReference>
<dbReference type="Pfam" id="PF13714">
    <property type="entry name" value="PEP_mutase"/>
    <property type="match status" value="1"/>
</dbReference>
<dbReference type="EMBL" id="VSSQ01005084">
    <property type="protein sequence ID" value="MPM27773.1"/>
    <property type="molecule type" value="Genomic_DNA"/>
</dbReference>